<sequence length="120" mass="12997">MQQTVSSFGLSLCFVGNYSNELGDRSDAERHGTLFNIDPVPGQHQSSQLADGANTTPSGTSVEAEPSNILNAAPKNMRKGKPGSSKGAKQKKKVKIQKFDDECKRYQNELASLEADKLNL</sequence>
<dbReference type="Proteomes" id="UP001151532">
    <property type="component" value="Chromosome 3"/>
</dbReference>
<evidence type="ECO:0000313" key="3">
    <source>
        <dbReference type="Proteomes" id="UP001151532"/>
    </source>
</evidence>
<organism evidence="2 3">
    <name type="scientific">Salix purpurea</name>
    <name type="common">Purple osier willow</name>
    <dbReference type="NCBI Taxonomy" id="77065"/>
    <lineage>
        <taxon>Eukaryota</taxon>
        <taxon>Viridiplantae</taxon>
        <taxon>Streptophyta</taxon>
        <taxon>Embryophyta</taxon>
        <taxon>Tracheophyta</taxon>
        <taxon>Spermatophyta</taxon>
        <taxon>Magnoliopsida</taxon>
        <taxon>eudicotyledons</taxon>
        <taxon>Gunneridae</taxon>
        <taxon>Pentapetalae</taxon>
        <taxon>rosids</taxon>
        <taxon>fabids</taxon>
        <taxon>Malpighiales</taxon>
        <taxon>Salicaceae</taxon>
        <taxon>Saliceae</taxon>
        <taxon>Salix</taxon>
    </lineage>
</organism>
<reference evidence="2" key="1">
    <citation type="submission" date="2022-11" db="EMBL/GenBank/DDBJ databases">
        <authorList>
            <person name="Hyden B.L."/>
            <person name="Feng K."/>
            <person name="Yates T."/>
            <person name="Jawdy S."/>
            <person name="Smart L.B."/>
            <person name="Muchero W."/>
        </authorList>
    </citation>
    <scope>NUCLEOTIDE SEQUENCE</scope>
    <source>
        <tissue evidence="2">Shoot tip</tissue>
    </source>
</reference>
<gene>
    <name evidence="2" type="ORF">OIU79_010062</name>
</gene>
<dbReference type="EMBL" id="JAPFFK010000016">
    <property type="protein sequence ID" value="KAJ6705280.1"/>
    <property type="molecule type" value="Genomic_DNA"/>
</dbReference>
<feature type="region of interest" description="Disordered" evidence="1">
    <location>
        <begin position="25"/>
        <end position="94"/>
    </location>
</feature>
<evidence type="ECO:0000256" key="1">
    <source>
        <dbReference type="SAM" id="MobiDB-lite"/>
    </source>
</evidence>
<accession>A0A9Q0QER6</accession>
<name>A0A9Q0QER6_SALPP</name>
<protein>
    <submittedName>
        <fullName evidence="2">Uncharacterized protein</fullName>
    </submittedName>
</protein>
<dbReference type="AlphaFoldDB" id="A0A9Q0QER6"/>
<evidence type="ECO:0000313" key="2">
    <source>
        <dbReference type="EMBL" id="KAJ6705280.1"/>
    </source>
</evidence>
<comment type="caution">
    <text evidence="2">The sequence shown here is derived from an EMBL/GenBank/DDBJ whole genome shotgun (WGS) entry which is preliminary data.</text>
</comment>
<dbReference type="OrthoDB" id="850475at2759"/>
<feature type="compositionally biased region" description="Polar residues" evidence="1">
    <location>
        <begin position="43"/>
        <end position="61"/>
    </location>
</feature>
<reference evidence="2" key="2">
    <citation type="journal article" date="2023" name="Int. J. Mol. Sci.">
        <title>De Novo Assembly and Annotation of 11 Diverse Shrub Willow (Salix) Genomes Reveals Novel Gene Organization in Sex-Linked Regions.</title>
        <authorList>
            <person name="Hyden B."/>
            <person name="Feng K."/>
            <person name="Yates T.B."/>
            <person name="Jawdy S."/>
            <person name="Cereghino C."/>
            <person name="Smart L.B."/>
            <person name="Muchero W."/>
        </authorList>
    </citation>
    <scope>NUCLEOTIDE SEQUENCE</scope>
    <source>
        <tissue evidence="2">Shoot tip</tissue>
    </source>
</reference>
<proteinExistence type="predicted"/>
<keyword evidence="3" id="KW-1185">Reference proteome</keyword>